<dbReference type="RefSeq" id="WP_344327650.1">
    <property type="nucleotide sequence ID" value="NZ_BAAASZ010000035.1"/>
</dbReference>
<organism evidence="1 2">
    <name type="scientific">Streptomyces macrosporus</name>
    <dbReference type="NCBI Taxonomy" id="44032"/>
    <lineage>
        <taxon>Bacteria</taxon>
        <taxon>Bacillati</taxon>
        <taxon>Actinomycetota</taxon>
        <taxon>Actinomycetes</taxon>
        <taxon>Kitasatosporales</taxon>
        <taxon>Streptomycetaceae</taxon>
        <taxon>Streptomyces</taxon>
    </lineage>
</organism>
<gene>
    <name evidence="1" type="ORF">GCM10010405_50830</name>
</gene>
<protein>
    <submittedName>
        <fullName evidence="1">Uncharacterized protein</fullName>
    </submittedName>
</protein>
<sequence length="332" mass="37513">MQADGRLPPISILILAAEKDLPGLGICVEGILAHCRNPIATLRIITRHKPSPPYTVPDARVVWVDERRCVPSVQDIHGFLHASGRDPSNASWYFQQLVKLLCFDILPTGVPEHVLVVDADFVLLRDAVFVDAQGRSLVPYGYPLTWRLGIRDHRLPRHHSALDAASRLVPGWRPVDAYSGMQHHMVFDRTILGDLARRTRRTHGTPLWRAFLTTADPGKWTGASEYVLYRHFAARFFPERIRQRHLQAVDVIQANGPGGFHLSEVVRAAHRSTLDAVGCHRFLHYAERLATMDYIPEHLRRTFPGRPVPLRLHLDHGLLTISPATRPLVLEP</sequence>
<comment type="caution">
    <text evidence="1">The sequence shown here is derived from an EMBL/GenBank/DDBJ whole genome shotgun (WGS) entry which is preliminary data.</text>
</comment>
<dbReference type="InterPro" id="IPR045499">
    <property type="entry name" value="DUF6492"/>
</dbReference>
<dbReference type="Proteomes" id="UP001501638">
    <property type="component" value="Unassembled WGS sequence"/>
</dbReference>
<keyword evidence="2" id="KW-1185">Reference proteome</keyword>
<proteinExistence type="predicted"/>
<dbReference type="Pfam" id="PF20102">
    <property type="entry name" value="DUF6492"/>
    <property type="match status" value="1"/>
</dbReference>
<reference evidence="1 2" key="1">
    <citation type="journal article" date="2019" name="Int. J. Syst. Evol. Microbiol.">
        <title>The Global Catalogue of Microorganisms (GCM) 10K type strain sequencing project: providing services to taxonomists for standard genome sequencing and annotation.</title>
        <authorList>
            <consortium name="The Broad Institute Genomics Platform"/>
            <consortium name="The Broad Institute Genome Sequencing Center for Infectious Disease"/>
            <person name="Wu L."/>
            <person name="Ma J."/>
        </authorList>
    </citation>
    <scope>NUCLEOTIDE SEQUENCE [LARGE SCALE GENOMIC DNA]</scope>
    <source>
        <strain evidence="1 2">JCM 6305</strain>
    </source>
</reference>
<dbReference type="EMBL" id="BAAASZ010000035">
    <property type="protein sequence ID" value="GAA2460332.1"/>
    <property type="molecule type" value="Genomic_DNA"/>
</dbReference>
<name>A0ABN3KIH5_9ACTN</name>
<evidence type="ECO:0000313" key="1">
    <source>
        <dbReference type="EMBL" id="GAA2460332.1"/>
    </source>
</evidence>
<evidence type="ECO:0000313" key="2">
    <source>
        <dbReference type="Proteomes" id="UP001501638"/>
    </source>
</evidence>
<accession>A0ABN3KIH5</accession>